<dbReference type="EMBL" id="RPFW01000007">
    <property type="protein sequence ID" value="TVZ01274.1"/>
    <property type="molecule type" value="Genomic_DNA"/>
</dbReference>
<organism evidence="1 2">
    <name type="scientific">Trebonia kvetii</name>
    <dbReference type="NCBI Taxonomy" id="2480626"/>
    <lineage>
        <taxon>Bacteria</taxon>
        <taxon>Bacillati</taxon>
        <taxon>Actinomycetota</taxon>
        <taxon>Actinomycetes</taxon>
        <taxon>Streptosporangiales</taxon>
        <taxon>Treboniaceae</taxon>
        <taxon>Trebonia</taxon>
    </lineage>
</organism>
<name>A0A6P2BQI4_9ACTN</name>
<accession>A0A6P2BQI4</accession>
<gene>
    <name evidence="1" type="ORF">EAS64_33895</name>
</gene>
<dbReference type="RefSeq" id="WP_145859701.1">
    <property type="nucleotide sequence ID" value="NZ_RPFW01000007.1"/>
</dbReference>
<dbReference type="AlphaFoldDB" id="A0A6P2BQI4"/>
<evidence type="ECO:0000313" key="2">
    <source>
        <dbReference type="Proteomes" id="UP000460272"/>
    </source>
</evidence>
<proteinExistence type="predicted"/>
<keyword evidence="2" id="KW-1185">Reference proteome</keyword>
<evidence type="ECO:0000313" key="1">
    <source>
        <dbReference type="EMBL" id="TVZ01274.1"/>
    </source>
</evidence>
<reference evidence="1 2" key="1">
    <citation type="submission" date="2018-11" db="EMBL/GenBank/DDBJ databases">
        <title>Trebonia kvetii gen.nov., sp.nov., a novel acidophilic actinobacterium, and proposal of the new actinobacterial family Treboniaceae fam. nov.</title>
        <authorList>
            <person name="Rapoport D."/>
            <person name="Sagova-Mareckova M."/>
            <person name="Sedlacek I."/>
            <person name="Provaznik J."/>
            <person name="Kralova S."/>
            <person name="Pavlinic D."/>
            <person name="Benes V."/>
            <person name="Kopecky J."/>
        </authorList>
    </citation>
    <scope>NUCLEOTIDE SEQUENCE [LARGE SCALE GENOMIC DNA]</scope>
    <source>
        <strain evidence="1 2">15Tr583</strain>
    </source>
</reference>
<sequence length="60" mass="7101">MTYVVYAERWGWTPEQVDRLTLDQEDWLMPIALALDGEREYREKKAAEAAERKAKSKNRS</sequence>
<dbReference type="Proteomes" id="UP000460272">
    <property type="component" value="Unassembled WGS sequence"/>
</dbReference>
<comment type="caution">
    <text evidence="1">The sequence shown here is derived from an EMBL/GenBank/DDBJ whole genome shotgun (WGS) entry which is preliminary data.</text>
</comment>
<protein>
    <submittedName>
        <fullName evidence="1">Uncharacterized protein</fullName>
    </submittedName>
</protein>